<dbReference type="OrthoDB" id="5295340at2"/>
<dbReference type="EMBL" id="QYUK01000011">
    <property type="protein sequence ID" value="RJF88779.1"/>
    <property type="molecule type" value="Genomic_DNA"/>
</dbReference>
<dbReference type="FunFam" id="3.40.50.720:FF:000039">
    <property type="entry name" value="Alcohol dehydrogenase AdhP"/>
    <property type="match status" value="1"/>
</dbReference>
<comment type="similarity">
    <text evidence="2 8">Belongs to the zinc-containing alcohol dehydrogenase family.</text>
</comment>
<evidence type="ECO:0000256" key="3">
    <source>
        <dbReference type="ARBA" id="ARBA00013190"/>
    </source>
</evidence>
<dbReference type="FunFam" id="3.90.180.10:FF:000002">
    <property type="entry name" value="Alcohol dehydrogenase AdhP"/>
    <property type="match status" value="1"/>
</dbReference>
<evidence type="ECO:0000256" key="4">
    <source>
        <dbReference type="ARBA" id="ARBA00022723"/>
    </source>
</evidence>
<dbReference type="SUPFAM" id="SSF50129">
    <property type="entry name" value="GroES-like"/>
    <property type="match status" value="1"/>
</dbReference>
<evidence type="ECO:0000313" key="10">
    <source>
        <dbReference type="EMBL" id="RJF88779.1"/>
    </source>
</evidence>
<gene>
    <name evidence="10" type="primary">adhP</name>
    <name evidence="10" type="ORF">D3874_18785</name>
</gene>
<dbReference type="PROSITE" id="PS00059">
    <property type="entry name" value="ADH_ZINC"/>
    <property type="match status" value="1"/>
</dbReference>
<keyword evidence="11" id="KW-1185">Reference proteome</keyword>
<dbReference type="Proteomes" id="UP000284605">
    <property type="component" value="Unassembled WGS sequence"/>
</dbReference>
<evidence type="ECO:0000256" key="8">
    <source>
        <dbReference type="RuleBase" id="RU361277"/>
    </source>
</evidence>
<dbReference type="Gene3D" id="3.90.180.10">
    <property type="entry name" value="Medium-chain alcohol dehydrogenases, catalytic domain"/>
    <property type="match status" value="1"/>
</dbReference>
<accession>A0A418WFR7</accession>
<evidence type="ECO:0000256" key="1">
    <source>
        <dbReference type="ARBA" id="ARBA00001947"/>
    </source>
</evidence>
<dbReference type="CDD" id="cd08297">
    <property type="entry name" value="CAD3"/>
    <property type="match status" value="1"/>
</dbReference>
<comment type="caution">
    <text evidence="10">The sequence shown here is derived from an EMBL/GenBank/DDBJ whole genome shotgun (WGS) entry which is preliminary data.</text>
</comment>
<evidence type="ECO:0000256" key="5">
    <source>
        <dbReference type="ARBA" id="ARBA00022833"/>
    </source>
</evidence>
<dbReference type="PANTHER" id="PTHR42940:SF8">
    <property type="entry name" value="VACUOLAR PROTEIN SORTING-ASSOCIATED PROTEIN 11"/>
    <property type="match status" value="1"/>
</dbReference>
<organism evidence="10 11">
    <name type="scientific">Oleomonas cavernae</name>
    <dbReference type="NCBI Taxonomy" id="2320859"/>
    <lineage>
        <taxon>Bacteria</taxon>
        <taxon>Pseudomonadati</taxon>
        <taxon>Pseudomonadota</taxon>
        <taxon>Alphaproteobacteria</taxon>
        <taxon>Acetobacterales</taxon>
        <taxon>Acetobacteraceae</taxon>
        <taxon>Oleomonas</taxon>
    </lineage>
</organism>
<sequence length="357" mass="36723">MAKTMRAAVVTALGKPLVIEQVPIPVPGPGEVLVKVMACGVCHTDLHAAEGDWPVKPTPPFIPGHEVAGIVAALGPDVTGLKLGDAVGVAWLHDACLACEYCETGWETLCEHQHNTGYSCNGGFAEYVIASAAFAARLPAGIDFAQIAPILCAGVTTYKGLKETEARPGEWVAISGVGGLGHIAIQYAKAMGLHVAALDIAPEKLALARAAGADIAIDARSPEAVAEVLAATGGGAQGVLVTAVSPPAFAQALKLVRRKGTVSLVGLPPGDFPTPIFEVVLKRITVRGSIVGTRRDLDEAIAFVADGKVRAEIHKAPLEDINAIFARLKAGAIEGRMVLDFAEPVAGRAPAAALESA</sequence>
<dbReference type="Pfam" id="PF08240">
    <property type="entry name" value="ADH_N"/>
    <property type="match status" value="1"/>
</dbReference>
<reference evidence="10 11" key="1">
    <citation type="submission" date="2018-09" db="EMBL/GenBank/DDBJ databases">
        <authorList>
            <person name="Zhu H."/>
        </authorList>
    </citation>
    <scope>NUCLEOTIDE SEQUENCE [LARGE SCALE GENOMIC DNA]</scope>
    <source>
        <strain evidence="10 11">K1W22B-8</strain>
    </source>
</reference>
<keyword evidence="7" id="KW-0520">NAD</keyword>
<dbReference type="InterPro" id="IPR036291">
    <property type="entry name" value="NAD(P)-bd_dom_sf"/>
</dbReference>
<evidence type="ECO:0000259" key="9">
    <source>
        <dbReference type="SMART" id="SM00829"/>
    </source>
</evidence>
<dbReference type="InterPro" id="IPR011032">
    <property type="entry name" value="GroES-like_sf"/>
</dbReference>
<dbReference type="RefSeq" id="WP_119779601.1">
    <property type="nucleotide sequence ID" value="NZ_QYUK01000011.1"/>
</dbReference>
<dbReference type="InterPro" id="IPR013149">
    <property type="entry name" value="ADH-like_C"/>
</dbReference>
<keyword evidence="6 10" id="KW-0560">Oxidoreductase</keyword>
<dbReference type="AlphaFoldDB" id="A0A418WFR7"/>
<dbReference type="InterPro" id="IPR013154">
    <property type="entry name" value="ADH-like_N"/>
</dbReference>
<dbReference type="GO" id="GO:0004022">
    <property type="term" value="F:alcohol dehydrogenase (NAD+) activity"/>
    <property type="evidence" value="ECO:0007669"/>
    <property type="project" value="UniProtKB-EC"/>
</dbReference>
<dbReference type="PANTHER" id="PTHR42940">
    <property type="entry name" value="ALCOHOL DEHYDROGENASE 1-RELATED"/>
    <property type="match status" value="1"/>
</dbReference>
<protein>
    <recommendedName>
        <fullName evidence="3">alcohol dehydrogenase</fullName>
        <ecNumber evidence="3">1.1.1.1</ecNumber>
    </recommendedName>
</protein>
<dbReference type="InterPro" id="IPR002328">
    <property type="entry name" value="ADH_Zn_CS"/>
</dbReference>
<dbReference type="SMART" id="SM00829">
    <property type="entry name" value="PKS_ER"/>
    <property type="match status" value="1"/>
</dbReference>
<dbReference type="InterPro" id="IPR020843">
    <property type="entry name" value="ER"/>
</dbReference>
<dbReference type="GO" id="GO:0008270">
    <property type="term" value="F:zinc ion binding"/>
    <property type="evidence" value="ECO:0007669"/>
    <property type="project" value="InterPro"/>
</dbReference>
<dbReference type="SUPFAM" id="SSF51735">
    <property type="entry name" value="NAD(P)-binding Rossmann-fold domains"/>
    <property type="match status" value="1"/>
</dbReference>
<name>A0A418WFR7_9PROT</name>
<dbReference type="NCBIfam" id="NF006940">
    <property type="entry name" value="PRK09422.1"/>
    <property type="match status" value="1"/>
</dbReference>
<comment type="cofactor">
    <cofactor evidence="1 8">
        <name>Zn(2+)</name>
        <dbReference type="ChEBI" id="CHEBI:29105"/>
    </cofactor>
</comment>
<proteinExistence type="inferred from homology"/>
<dbReference type="Gene3D" id="3.40.50.720">
    <property type="entry name" value="NAD(P)-binding Rossmann-like Domain"/>
    <property type="match status" value="1"/>
</dbReference>
<dbReference type="Pfam" id="PF00107">
    <property type="entry name" value="ADH_zinc_N"/>
    <property type="match status" value="1"/>
</dbReference>
<dbReference type="EC" id="1.1.1.1" evidence="3"/>
<keyword evidence="5 8" id="KW-0862">Zinc</keyword>
<evidence type="ECO:0000256" key="7">
    <source>
        <dbReference type="ARBA" id="ARBA00023027"/>
    </source>
</evidence>
<evidence type="ECO:0000313" key="11">
    <source>
        <dbReference type="Proteomes" id="UP000284605"/>
    </source>
</evidence>
<evidence type="ECO:0000256" key="6">
    <source>
        <dbReference type="ARBA" id="ARBA00023002"/>
    </source>
</evidence>
<evidence type="ECO:0000256" key="2">
    <source>
        <dbReference type="ARBA" id="ARBA00008072"/>
    </source>
</evidence>
<keyword evidence="4 8" id="KW-0479">Metal-binding</keyword>
<feature type="domain" description="Enoyl reductase (ER)" evidence="9">
    <location>
        <begin position="14"/>
        <end position="339"/>
    </location>
</feature>